<name>A0A8H4P7D7_9HYPO</name>
<evidence type="ECO:0000313" key="3">
    <source>
        <dbReference type="EMBL" id="KAF4450752.1"/>
    </source>
</evidence>
<feature type="compositionally biased region" description="Low complexity" evidence="1">
    <location>
        <begin position="721"/>
        <end position="736"/>
    </location>
</feature>
<feature type="compositionally biased region" description="Polar residues" evidence="1">
    <location>
        <begin position="798"/>
        <end position="810"/>
    </location>
</feature>
<feature type="compositionally biased region" description="Basic residues" evidence="1">
    <location>
        <begin position="901"/>
        <end position="916"/>
    </location>
</feature>
<feature type="region of interest" description="Disordered" evidence="1">
    <location>
        <begin position="721"/>
        <end position="919"/>
    </location>
</feature>
<feature type="domain" description="Protein kinase" evidence="2">
    <location>
        <begin position="112"/>
        <end position="480"/>
    </location>
</feature>
<dbReference type="OrthoDB" id="4062651at2759"/>
<dbReference type="GO" id="GO:0005524">
    <property type="term" value="F:ATP binding"/>
    <property type="evidence" value="ECO:0007669"/>
    <property type="project" value="InterPro"/>
</dbReference>
<evidence type="ECO:0000313" key="4">
    <source>
        <dbReference type="Proteomes" id="UP000605986"/>
    </source>
</evidence>
<keyword evidence="4" id="KW-1185">Reference proteome</keyword>
<dbReference type="InterPro" id="IPR000719">
    <property type="entry name" value="Prot_kinase_dom"/>
</dbReference>
<dbReference type="EMBL" id="JAADJG010000242">
    <property type="protein sequence ID" value="KAF4450752.1"/>
    <property type="molecule type" value="Genomic_DNA"/>
</dbReference>
<dbReference type="AlphaFoldDB" id="A0A8H4P7D7"/>
<dbReference type="PROSITE" id="PS50011">
    <property type="entry name" value="PROTEIN_KINASE_DOM"/>
    <property type="match status" value="1"/>
</dbReference>
<dbReference type="Gene3D" id="1.10.510.10">
    <property type="entry name" value="Transferase(Phosphotransferase) domain 1"/>
    <property type="match status" value="1"/>
</dbReference>
<dbReference type="InterPro" id="IPR011009">
    <property type="entry name" value="Kinase-like_dom_sf"/>
</dbReference>
<dbReference type="SUPFAM" id="SSF56112">
    <property type="entry name" value="Protein kinase-like (PK-like)"/>
    <property type="match status" value="1"/>
</dbReference>
<proteinExistence type="predicted"/>
<feature type="compositionally biased region" description="Low complexity" evidence="1">
    <location>
        <begin position="869"/>
        <end position="900"/>
    </location>
</feature>
<feature type="compositionally biased region" description="Low complexity" evidence="1">
    <location>
        <begin position="825"/>
        <end position="834"/>
    </location>
</feature>
<organism evidence="3 4">
    <name type="scientific">Fusarium austroafricanum</name>
    <dbReference type="NCBI Taxonomy" id="2364996"/>
    <lineage>
        <taxon>Eukaryota</taxon>
        <taxon>Fungi</taxon>
        <taxon>Dikarya</taxon>
        <taxon>Ascomycota</taxon>
        <taxon>Pezizomycotina</taxon>
        <taxon>Sordariomycetes</taxon>
        <taxon>Hypocreomycetidae</taxon>
        <taxon>Hypocreales</taxon>
        <taxon>Nectriaceae</taxon>
        <taxon>Fusarium</taxon>
        <taxon>Fusarium concolor species complex</taxon>
    </lineage>
</organism>
<gene>
    <name evidence="3" type="ORF">F53441_6195</name>
</gene>
<reference evidence="3" key="1">
    <citation type="submission" date="2020-01" db="EMBL/GenBank/DDBJ databases">
        <title>Identification and distribution of gene clusters putatively required for synthesis of sphingolipid metabolism inhibitors in phylogenetically diverse species of the filamentous fungus Fusarium.</title>
        <authorList>
            <person name="Kim H.-S."/>
            <person name="Busman M."/>
            <person name="Brown D.W."/>
            <person name="Divon H."/>
            <person name="Uhlig S."/>
            <person name="Proctor R.H."/>
        </authorList>
    </citation>
    <scope>NUCLEOTIDE SEQUENCE</scope>
    <source>
        <strain evidence="3">NRRL 53441</strain>
    </source>
</reference>
<accession>A0A8H4P7D7</accession>
<evidence type="ECO:0000259" key="2">
    <source>
        <dbReference type="PROSITE" id="PS50011"/>
    </source>
</evidence>
<protein>
    <recommendedName>
        <fullName evidence="2">Protein kinase domain-containing protein</fullName>
    </recommendedName>
</protein>
<dbReference type="Proteomes" id="UP000605986">
    <property type="component" value="Unassembled WGS sequence"/>
</dbReference>
<feature type="compositionally biased region" description="Low complexity" evidence="1">
    <location>
        <begin position="745"/>
        <end position="758"/>
    </location>
</feature>
<feature type="compositionally biased region" description="Polar residues" evidence="1">
    <location>
        <begin position="855"/>
        <end position="868"/>
    </location>
</feature>
<dbReference type="GO" id="GO:0004672">
    <property type="term" value="F:protein kinase activity"/>
    <property type="evidence" value="ECO:0007669"/>
    <property type="project" value="InterPro"/>
</dbReference>
<evidence type="ECO:0000256" key="1">
    <source>
        <dbReference type="SAM" id="MobiDB-lite"/>
    </source>
</evidence>
<comment type="caution">
    <text evidence="3">The sequence shown here is derived from an EMBL/GenBank/DDBJ whole genome shotgun (WGS) entry which is preliminary data.</text>
</comment>
<sequence length="965" mass="108014">MKGEEIRINGVGLNFQEHQQQRGHCKIKKRNFLTIQSALIRGDTEVTLYNRDPLERIRWEDYKRAGNDINQVEALGFQVWKDRDKEIEPLSDTLEQDAQRYIQNRHWYGLRFKFVKVLARGGHGYVSLWDVIFDDNSVKRVVIKKGLSPAFRPIEESRFHLRYQRAEHTTQVINLNHEARVVHEKMRAGGLFYPSNITQGNLWDAARQKCVVFEYAPWGDMVDILTKVAMRKVHFPDQVLWGIWECFVLGLAAIAYQPELDEGSFEPQWEFAKATNQTDDFLDWVGKLKITHDVHLDLEVFNILAGQNDGSHPHQPVFKIHDLGAWSFKMSEAWPNMTEAGYWLMRGPVKLHGLTPEQITKDWDSLGVSEKDTIVKGNFAGDDLTKGNPVAGRYGIWTNTFLIARVMESTMTGIYSRFPLQCAPHYTEHGKSAAKTYGWMLQTPQYAHIDPELRDIVSRCLYERPQDRPSIIDLLRNIAARRVKGFPEAPEAVGEWWNKLLGPSEERPLPEPPRPNVGPAQQAMPDQLNPLLNPNEGSLQWNMAGAGTGRGQEMLQGINPQPKTVQKPIVKEMTLDASSDVSPLTLVAQEALLGMQEGEKHINAQTKITHGLLPQQTGQDTNPHPSATQNRIAKEMAPKVTSSLSSGTMMAQEMSVGVQASKENVIPQAGAQNPVAGLLDTQEMFQHNSEENSEEGIYDYGDENGPDRLLSIFERWRAQQAVPAESSSAPAFPEAVTGHDGEFQPETTPEVEPESNSPELPPPWVFDKSSKNTTRSQAVVQPPSEMDTRNDGTIAIQPANTGFQVQQPPSGTAPLQGMGWFQPRQSQQGHGQQSERPSVCSPLVLPTHGYRDPLNQDSPDTLASENGTLNRANAKAARNVRLVASPTSPKSVSSKSVKSSKVSKRAPKTKKARRIASPHSSNDITAYVQTWLPDMPVAIRNLVTRSKHLEAQLKGGNLPVYAYMD</sequence>